<comment type="cofactor">
    <cofactor evidence="1">
        <name>Mg(2+)</name>
        <dbReference type="ChEBI" id="CHEBI:18420"/>
    </cofactor>
</comment>
<feature type="compositionally biased region" description="Low complexity" evidence="13">
    <location>
        <begin position="720"/>
        <end position="733"/>
    </location>
</feature>
<feature type="compositionally biased region" description="Basic and acidic residues" evidence="13">
    <location>
        <begin position="552"/>
        <end position="568"/>
    </location>
</feature>
<keyword evidence="11" id="KW-0539">Nucleus</keyword>
<dbReference type="Gene3D" id="1.10.150.20">
    <property type="entry name" value="5' to 3' exonuclease, C-terminal subdomain"/>
    <property type="match status" value="1"/>
</dbReference>
<dbReference type="GO" id="GO:0016788">
    <property type="term" value="F:hydrolase activity, acting on ester bonds"/>
    <property type="evidence" value="ECO:0007669"/>
    <property type="project" value="InterPro"/>
</dbReference>
<dbReference type="PANTHER" id="PTHR16171:SF7">
    <property type="entry name" value="DNA REPAIR PROTEIN RAD2"/>
    <property type="match status" value="1"/>
</dbReference>
<dbReference type="PRINTS" id="PR00066">
    <property type="entry name" value="XRODRMPGMNTG"/>
</dbReference>
<dbReference type="HOGENOM" id="CLU_003018_0_1_1"/>
<dbReference type="SUPFAM" id="SSF88723">
    <property type="entry name" value="PIN domain-like"/>
    <property type="match status" value="1"/>
</dbReference>
<dbReference type="FunCoup" id="G7DTA0">
    <property type="interactions" value="371"/>
</dbReference>
<dbReference type="InterPro" id="IPR006084">
    <property type="entry name" value="XPG/Rad2"/>
</dbReference>
<feature type="compositionally biased region" description="Polar residues" evidence="13">
    <location>
        <begin position="623"/>
        <end position="659"/>
    </location>
</feature>
<dbReference type="PANTHER" id="PTHR16171">
    <property type="entry name" value="DNA REPAIR PROTEIN COMPLEMENTING XP-G CELLS-RELATED"/>
    <property type="match status" value="1"/>
</dbReference>
<dbReference type="FunFam" id="3.40.50.1010:FF:000025">
    <property type="entry name" value="DNA repair protein RAD2"/>
    <property type="match status" value="1"/>
</dbReference>
<dbReference type="InterPro" id="IPR006086">
    <property type="entry name" value="XPG-I_dom"/>
</dbReference>
<evidence type="ECO:0000256" key="8">
    <source>
        <dbReference type="ARBA" id="ARBA00022801"/>
    </source>
</evidence>
<feature type="domain" description="XPG N-terminal" evidence="15">
    <location>
        <begin position="1"/>
        <end position="98"/>
    </location>
</feature>
<keyword evidence="10" id="KW-0234">DNA repair</keyword>
<dbReference type="PROSITE" id="PS00842">
    <property type="entry name" value="XPG_2"/>
    <property type="match status" value="1"/>
</dbReference>
<dbReference type="Proteomes" id="UP000009131">
    <property type="component" value="Unassembled WGS sequence"/>
</dbReference>
<comment type="caution">
    <text evidence="16">The sequence shown here is derived from an EMBL/GenBank/DDBJ whole genome shotgun (WGS) entry which is preliminary data.</text>
</comment>
<evidence type="ECO:0008006" key="18">
    <source>
        <dbReference type="Google" id="ProtNLM"/>
    </source>
</evidence>
<feature type="compositionally biased region" description="Polar residues" evidence="13">
    <location>
        <begin position="439"/>
        <end position="449"/>
    </location>
</feature>
<comment type="subcellular location">
    <subcellularLocation>
        <location evidence="2">Nucleus</location>
    </subcellularLocation>
</comment>
<evidence type="ECO:0000256" key="11">
    <source>
        <dbReference type="ARBA" id="ARBA00023242"/>
    </source>
</evidence>
<dbReference type="RefSeq" id="XP_014571473.1">
    <property type="nucleotide sequence ID" value="XM_014715987.1"/>
</dbReference>
<dbReference type="InterPro" id="IPR008918">
    <property type="entry name" value="HhH2"/>
</dbReference>
<evidence type="ECO:0000256" key="4">
    <source>
        <dbReference type="ARBA" id="ARBA00022722"/>
    </source>
</evidence>
<dbReference type="OMA" id="PNSMDFS"/>
<feature type="region of interest" description="Disordered" evidence="13">
    <location>
        <begin position="436"/>
        <end position="502"/>
    </location>
</feature>
<dbReference type="GO" id="GO:0003697">
    <property type="term" value="F:single-stranded DNA binding"/>
    <property type="evidence" value="ECO:0007669"/>
    <property type="project" value="InterPro"/>
</dbReference>
<dbReference type="Pfam" id="PF00752">
    <property type="entry name" value="XPG_N"/>
    <property type="match status" value="1"/>
</dbReference>
<dbReference type="Pfam" id="PF00867">
    <property type="entry name" value="XPG_I"/>
    <property type="match status" value="1"/>
</dbReference>
<evidence type="ECO:0000256" key="1">
    <source>
        <dbReference type="ARBA" id="ARBA00001946"/>
    </source>
</evidence>
<feature type="region of interest" description="Disordered" evidence="13">
    <location>
        <begin position="552"/>
        <end position="741"/>
    </location>
</feature>
<dbReference type="OrthoDB" id="31113at2759"/>
<keyword evidence="17" id="KW-1185">Reference proteome</keyword>
<keyword evidence="7" id="KW-0227">DNA damage</keyword>
<evidence type="ECO:0000256" key="2">
    <source>
        <dbReference type="ARBA" id="ARBA00004123"/>
    </source>
</evidence>
<feature type="region of interest" description="Disordered" evidence="13">
    <location>
        <begin position="1087"/>
        <end position="1209"/>
    </location>
</feature>
<evidence type="ECO:0000256" key="6">
    <source>
        <dbReference type="ARBA" id="ARBA00022759"/>
    </source>
</evidence>
<dbReference type="InterPro" id="IPR019974">
    <property type="entry name" value="XPG_CS"/>
</dbReference>
<evidence type="ECO:0000256" key="10">
    <source>
        <dbReference type="ARBA" id="ARBA00023204"/>
    </source>
</evidence>
<comment type="similarity">
    <text evidence="3">Belongs to the XPG/RAD2 endonuclease family. XPG subfamily.</text>
</comment>
<dbReference type="SMART" id="SM00485">
    <property type="entry name" value="XPGN"/>
    <property type="match status" value="1"/>
</dbReference>
<evidence type="ECO:0000256" key="9">
    <source>
        <dbReference type="ARBA" id="ARBA00022842"/>
    </source>
</evidence>
<dbReference type="GO" id="GO:0006289">
    <property type="term" value="P:nucleotide-excision repair"/>
    <property type="evidence" value="ECO:0007669"/>
    <property type="project" value="InterPro"/>
</dbReference>
<dbReference type="AlphaFoldDB" id="G7DTA0"/>
<dbReference type="InterPro" id="IPR036279">
    <property type="entry name" value="5-3_exonuclease_C_sf"/>
</dbReference>
<accession>G7DTA0</accession>
<dbReference type="InterPro" id="IPR029060">
    <property type="entry name" value="PIN-like_dom_sf"/>
</dbReference>
<dbReference type="SUPFAM" id="SSF47807">
    <property type="entry name" value="5' to 3' exonuclease, C-terminal subdomain"/>
    <property type="match status" value="1"/>
</dbReference>
<feature type="compositionally biased region" description="Basic and acidic residues" evidence="13">
    <location>
        <begin position="684"/>
        <end position="693"/>
    </location>
</feature>
<gene>
    <name evidence="16" type="primary">Mo00393</name>
    <name evidence="16" type="ORF">E5Q_00393</name>
</gene>
<feature type="domain" description="XPG-I" evidence="14">
    <location>
        <begin position="828"/>
        <end position="897"/>
    </location>
</feature>
<dbReference type="GO" id="GO:0004520">
    <property type="term" value="F:DNA endonuclease activity"/>
    <property type="evidence" value="ECO:0007669"/>
    <property type="project" value="TreeGrafter"/>
</dbReference>
<dbReference type="SMART" id="SM00279">
    <property type="entry name" value="HhH2"/>
    <property type="match status" value="1"/>
</dbReference>
<dbReference type="Gene3D" id="3.40.50.1010">
    <property type="entry name" value="5'-nuclease"/>
    <property type="match status" value="2"/>
</dbReference>
<evidence type="ECO:0000256" key="3">
    <source>
        <dbReference type="ARBA" id="ARBA00005283"/>
    </source>
</evidence>
<evidence type="ECO:0000256" key="12">
    <source>
        <dbReference type="ARBA" id="ARBA00053135"/>
    </source>
</evidence>
<proteinExistence type="inferred from homology"/>
<dbReference type="CDD" id="cd09868">
    <property type="entry name" value="PIN_XPG_RAD2"/>
    <property type="match status" value="2"/>
</dbReference>
<dbReference type="SMART" id="SM00484">
    <property type="entry name" value="XPGI"/>
    <property type="match status" value="1"/>
</dbReference>
<dbReference type="STRING" id="764103.G7DTA0"/>
<evidence type="ECO:0000259" key="15">
    <source>
        <dbReference type="SMART" id="SM00485"/>
    </source>
</evidence>
<dbReference type="InParanoid" id="G7DTA0"/>
<feature type="compositionally biased region" description="Basic residues" evidence="13">
    <location>
        <begin position="1106"/>
        <end position="1120"/>
    </location>
</feature>
<feature type="compositionally biased region" description="Low complexity" evidence="13">
    <location>
        <begin position="1175"/>
        <end position="1185"/>
    </location>
</feature>
<evidence type="ECO:0000313" key="17">
    <source>
        <dbReference type="Proteomes" id="UP000009131"/>
    </source>
</evidence>
<organism evidence="16 17">
    <name type="scientific">Mixia osmundae (strain CBS 9802 / IAM 14324 / JCM 22182 / KY 12970)</name>
    <dbReference type="NCBI Taxonomy" id="764103"/>
    <lineage>
        <taxon>Eukaryota</taxon>
        <taxon>Fungi</taxon>
        <taxon>Dikarya</taxon>
        <taxon>Basidiomycota</taxon>
        <taxon>Pucciniomycotina</taxon>
        <taxon>Mixiomycetes</taxon>
        <taxon>Mixiales</taxon>
        <taxon>Mixiaceae</taxon>
        <taxon>Mixia</taxon>
    </lineage>
</organism>
<reference evidence="16 17" key="1">
    <citation type="journal article" date="2011" name="J. Gen. Appl. Microbiol.">
        <title>Draft genome sequencing of the enigmatic basidiomycete Mixia osmundae.</title>
        <authorList>
            <person name="Nishida H."/>
            <person name="Nagatsuka Y."/>
            <person name="Sugiyama J."/>
        </authorList>
    </citation>
    <scope>NUCLEOTIDE SEQUENCE [LARGE SCALE GENOMIC DNA]</scope>
    <source>
        <strain evidence="17">CBS 9802 / IAM 14324 / JCM 22182 / KY 12970</strain>
    </source>
</reference>
<sequence length="1209" mass="133260">MGVHGLWPIIQPVARPIALETLGNKRMAVDSSIWLHQFQLAMRDKEGRALDNAHILGFLRRICKLLYYGIKPVFVFDGGAPVIKRIAVSERKRRKRGGADSLAKTAEKLLSAQLRKAAVEEATRRQPVSAAITDGTGDVINQDTVYLDDLEAGVPPRHFSAISGVQIGAASSPTNERSSESPAAPTKKKYVHRDPYALPTLDEPLHAKATLSDPRMATEDELRSFIDEMRPEDFDLGSPMFMNLPTEVKYEIIGDLRIRSRQSNHSRVLAMKKAPTALDFSKAQIMHLKTRNELTQKLLTVTDVIANANITVPIRIASERNKEYVLAKQSADDGGGWVLGVRDGLTKDKPIRIDNTDTDETNATTTDEEFDEIDIPGTARLPSPSSEERKRMALDAIRARFGPVAREEYDPHLDAQPVPPQAPLFATSRRNADRLTGRQIGSTQGTNVSEPGRARAAESALPVVPSDSDSDESMDEVAVHSMARSSTRREPPPAVSVSPALDATVRQEVPLEESAADQDAILAKDYAQPESQQAVAQAPNGLASEKARAIEGSHHDIDKPIIMRDKRPASGSPGPSVAILDTSGGQVVAPLQPNPPIQTTSKEAADESVRHDSLLPLTADANRASSPPAQTSRLSAPQASLDSPRTSSDFIESATATRSELQKPAQHSAAERDVNCTRSAANDESFHDVRERSSSPAGSEASDFIAWQRTPTPPSRVRRTSTPPSRTRRVTVPMESPEEQLADFPMLDAGHELSDEAPDDDEEAEQGLQEETNEFTRFLAQLKNRNLDEMRQEVEAEIKVLGQQQKTDRRNADEITQQMAKEIRVMLRLFGIPYVDAPMEAEAQCAQLWMAGLVDGIITDDSDVFLFGGGRVFKNMFNQNKYVECFLLSDIERELSLDRDKLCKLAYFLGSDYVEGLPKVGPVLGMELMREFPGPAGLVEFRRWWIKVQKGQDGEADLRTAFRRRFKKSMKTLVLDESWPNPAVMDAYLNPDVETSSERFTWGLPDLDGLRHFLMDSLGWAAPKVEDLLLPLIKRMSDRNRGIANMQGSLERYFDVTGGMGQNARLQKKGYGSARLQAVVESWRKAQHSTAATSSDDEEQVERPLMKKRTSSSSTTRKRASSSPSASRKPVPPALASMKPKRARHSDKRPAVSSDEAGEGYTPRPTESRKRKSEASSAGGSATSRARPRARRIATTNTIPKITEPEADL</sequence>
<evidence type="ECO:0000313" key="16">
    <source>
        <dbReference type="EMBL" id="GAA93747.1"/>
    </source>
</evidence>
<keyword evidence="5" id="KW-0479">Metal-binding</keyword>
<evidence type="ECO:0000256" key="13">
    <source>
        <dbReference type="SAM" id="MobiDB-lite"/>
    </source>
</evidence>
<dbReference type="CDD" id="cd09904">
    <property type="entry name" value="H3TH_XPG"/>
    <property type="match status" value="1"/>
</dbReference>
<keyword evidence="4" id="KW-0540">Nuclease</keyword>
<dbReference type="EMBL" id="BABT02000025">
    <property type="protein sequence ID" value="GAA93747.1"/>
    <property type="molecule type" value="Genomic_DNA"/>
</dbReference>
<feature type="compositionally biased region" description="Basic and acidic residues" evidence="13">
    <location>
        <begin position="603"/>
        <end position="613"/>
    </location>
</feature>
<dbReference type="PRINTS" id="PR00853">
    <property type="entry name" value="XPGRADSUPER"/>
</dbReference>
<feature type="region of interest" description="Disordered" evidence="13">
    <location>
        <begin position="168"/>
        <end position="188"/>
    </location>
</feature>
<evidence type="ECO:0000256" key="5">
    <source>
        <dbReference type="ARBA" id="ARBA00022723"/>
    </source>
</evidence>
<protein>
    <recommendedName>
        <fullName evidence="18">PIN domain-like protein</fullName>
    </recommendedName>
</protein>
<evidence type="ECO:0000256" key="7">
    <source>
        <dbReference type="ARBA" id="ARBA00022763"/>
    </source>
</evidence>
<dbReference type="GO" id="GO:0005634">
    <property type="term" value="C:nucleus"/>
    <property type="evidence" value="ECO:0007669"/>
    <property type="project" value="UniProtKB-SubCell"/>
</dbReference>
<keyword evidence="9" id="KW-0460">Magnesium</keyword>
<dbReference type="InterPro" id="IPR001044">
    <property type="entry name" value="XPG/Rad2_eukaryotes"/>
</dbReference>
<reference evidence="16 17" key="2">
    <citation type="journal article" date="2012" name="Open Biol.">
        <title>Characteristics of nucleosomes and linker DNA regions on the genome of the basidiomycete Mixia osmundae revealed by mono- and dinucleosome mapping.</title>
        <authorList>
            <person name="Nishida H."/>
            <person name="Kondo S."/>
            <person name="Matsumoto T."/>
            <person name="Suzuki Y."/>
            <person name="Yoshikawa H."/>
            <person name="Taylor T.D."/>
            <person name="Sugiyama J."/>
        </authorList>
    </citation>
    <scope>NUCLEOTIDE SEQUENCE [LARGE SCALE GENOMIC DNA]</scope>
    <source>
        <strain evidence="17">CBS 9802 / IAM 14324 / JCM 22182 / KY 12970</strain>
    </source>
</reference>
<comment type="function">
    <text evidence="12">Single-stranded DNA endonuclease involved in excision repair of DNA damaged with UV light, bulky adducts, or cross-linking agents. Essential for the incision step of excision-repair.</text>
</comment>
<keyword evidence="6" id="KW-0255">Endonuclease</keyword>
<name>G7DTA0_MIXOS</name>
<dbReference type="eggNOG" id="KOG2520">
    <property type="taxonomic scope" value="Eukaryota"/>
</dbReference>
<dbReference type="InterPro" id="IPR006085">
    <property type="entry name" value="XPG_DNA_repair_N"/>
</dbReference>
<dbReference type="GO" id="GO:0046872">
    <property type="term" value="F:metal ion binding"/>
    <property type="evidence" value="ECO:0007669"/>
    <property type="project" value="UniProtKB-KW"/>
</dbReference>
<keyword evidence="8" id="KW-0378">Hydrolase</keyword>
<evidence type="ECO:0000259" key="14">
    <source>
        <dbReference type="SMART" id="SM00484"/>
    </source>
</evidence>